<sequence length="550" mass="58696">MSPLPSLRRKDGAPLAAEEISARVDALSRALRAGGARLEPGPAARAREVLGKVSERSSLVGGHTVVALAGATGSGKSSLFNAMIGADVATVGLRRPTTSTPTAAVWGDEPAGELLDWLSVGSRHQVPTADDGPDGLVLVDLPDFDSREESNRREARRVLELVDVFVWVTDPQKYADSVLHDDYVGVLRDYGAVTLVVLNQIDRLPQGGQEQITAHLTQLLERDGLERHDVIGTSTVTGAGIDELRTHLEGAVAHADAVRHRLAADLRTAADGLGDSVADVDAGVPDRARDELVDALCRSAGVPTVVDAVARDYRLESWARTGWPFTRWIRAFRPAPLKRLRLDREDADTPDITEQDMRAVLGRSSIPPPAPAARAAVDLAARRIGTSAGEGLPTRWADAVADAARPAEHDLADTLDQAVLATSLRARKPLWWPLFGALQVVLALAAVVGLVWLFVIAAAAWLQLPEIPTVDVGPFAAPFLLLAGGLLAGLLLAALSRWLASAGARRRAAVIRGRLRESIGSVADEHVVEPVHRVLSEHADTRSDLRRVLG</sequence>
<dbReference type="Gene3D" id="3.40.50.300">
    <property type="entry name" value="P-loop containing nucleotide triphosphate hydrolases"/>
    <property type="match status" value="1"/>
</dbReference>
<feature type="domain" description="G" evidence="2">
    <location>
        <begin position="66"/>
        <end position="176"/>
    </location>
</feature>
<feature type="transmembrane region" description="Helical" evidence="1">
    <location>
        <begin position="430"/>
        <end position="463"/>
    </location>
</feature>
<dbReference type="AlphaFoldDB" id="A0A852VUZ0"/>
<evidence type="ECO:0000256" key="1">
    <source>
        <dbReference type="SAM" id="Phobius"/>
    </source>
</evidence>
<dbReference type="SUPFAM" id="SSF52540">
    <property type="entry name" value="P-loop containing nucleoside triphosphate hydrolases"/>
    <property type="match status" value="1"/>
</dbReference>
<dbReference type="PANTHER" id="PTHR42698">
    <property type="entry name" value="GTPASE ERA"/>
    <property type="match status" value="1"/>
</dbReference>
<evidence type="ECO:0000313" key="3">
    <source>
        <dbReference type="EMBL" id="NYF99230.1"/>
    </source>
</evidence>
<keyword evidence="3" id="KW-0132">Cell division</keyword>
<dbReference type="Proteomes" id="UP000554054">
    <property type="component" value="Unassembled WGS sequence"/>
</dbReference>
<dbReference type="RefSeq" id="WP_185991958.1">
    <property type="nucleotide sequence ID" value="NZ_JACCAE010000001.1"/>
</dbReference>
<proteinExistence type="predicted"/>
<dbReference type="Pfam" id="PF01926">
    <property type="entry name" value="MMR_HSR1"/>
    <property type="match status" value="1"/>
</dbReference>
<keyword evidence="4" id="KW-1185">Reference proteome</keyword>
<keyword evidence="1" id="KW-1133">Transmembrane helix</keyword>
<organism evidence="3 4">
    <name type="scientific">Janibacter cremeus</name>
    <dbReference type="NCBI Taxonomy" id="1285192"/>
    <lineage>
        <taxon>Bacteria</taxon>
        <taxon>Bacillati</taxon>
        <taxon>Actinomycetota</taxon>
        <taxon>Actinomycetes</taxon>
        <taxon>Micrococcales</taxon>
        <taxon>Intrasporangiaceae</taxon>
        <taxon>Janibacter</taxon>
    </lineage>
</organism>
<dbReference type="GO" id="GO:0051301">
    <property type="term" value="P:cell division"/>
    <property type="evidence" value="ECO:0007669"/>
    <property type="project" value="UniProtKB-KW"/>
</dbReference>
<dbReference type="InterPro" id="IPR005662">
    <property type="entry name" value="GTPase_Era-like"/>
</dbReference>
<dbReference type="InterPro" id="IPR027417">
    <property type="entry name" value="P-loop_NTPase"/>
</dbReference>
<dbReference type="GO" id="GO:0005829">
    <property type="term" value="C:cytosol"/>
    <property type="evidence" value="ECO:0007669"/>
    <property type="project" value="TreeGrafter"/>
</dbReference>
<dbReference type="PANTHER" id="PTHR42698:SF1">
    <property type="entry name" value="GTPASE ERA, MITOCHONDRIAL"/>
    <property type="match status" value="1"/>
</dbReference>
<reference evidence="3 4" key="1">
    <citation type="submission" date="2020-07" db="EMBL/GenBank/DDBJ databases">
        <title>Sequencing the genomes of 1000 actinobacteria strains.</title>
        <authorList>
            <person name="Klenk H.-P."/>
        </authorList>
    </citation>
    <scope>NUCLEOTIDE SEQUENCE [LARGE SCALE GENOMIC DNA]</scope>
    <source>
        <strain evidence="3 4">DSM 26154</strain>
    </source>
</reference>
<evidence type="ECO:0000313" key="4">
    <source>
        <dbReference type="Proteomes" id="UP000554054"/>
    </source>
</evidence>
<dbReference type="GO" id="GO:0019843">
    <property type="term" value="F:rRNA binding"/>
    <property type="evidence" value="ECO:0007669"/>
    <property type="project" value="TreeGrafter"/>
</dbReference>
<feature type="transmembrane region" description="Helical" evidence="1">
    <location>
        <begin position="475"/>
        <end position="499"/>
    </location>
</feature>
<evidence type="ECO:0000259" key="2">
    <source>
        <dbReference type="Pfam" id="PF01926"/>
    </source>
</evidence>
<protein>
    <submittedName>
        <fullName evidence="3">GTP-binding protein EngB required for normal cell division</fullName>
    </submittedName>
</protein>
<keyword evidence="1" id="KW-0472">Membrane</keyword>
<dbReference type="GO" id="GO:0000028">
    <property type="term" value="P:ribosomal small subunit assembly"/>
    <property type="evidence" value="ECO:0007669"/>
    <property type="project" value="TreeGrafter"/>
</dbReference>
<name>A0A852VUZ0_9MICO</name>
<dbReference type="GO" id="GO:0005525">
    <property type="term" value="F:GTP binding"/>
    <property type="evidence" value="ECO:0007669"/>
    <property type="project" value="InterPro"/>
</dbReference>
<dbReference type="GO" id="GO:0043024">
    <property type="term" value="F:ribosomal small subunit binding"/>
    <property type="evidence" value="ECO:0007669"/>
    <property type="project" value="TreeGrafter"/>
</dbReference>
<dbReference type="InterPro" id="IPR006073">
    <property type="entry name" value="GTP-bd"/>
</dbReference>
<gene>
    <name evidence="3" type="ORF">BJY20_002622</name>
</gene>
<keyword evidence="1" id="KW-0812">Transmembrane</keyword>
<accession>A0A852VUZ0</accession>
<comment type="caution">
    <text evidence="3">The sequence shown here is derived from an EMBL/GenBank/DDBJ whole genome shotgun (WGS) entry which is preliminary data.</text>
</comment>
<keyword evidence="3" id="KW-0131">Cell cycle</keyword>
<dbReference type="EMBL" id="JACCAE010000001">
    <property type="protein sequence ID" value="NYF99230.1"/>
    <property type="molecule type" value="Genomic_DNA"/>
</dbReference>